<dbReference type="GO" id="GO:0003735">
    <property type="term" value="F:structural constituent of ribosome"/>
    <property type="evidence" value="ECO:0007669"/>
    <property type="project" value="InterPro"/>
</dbReference>
<dbReference type="InterPro" id="IPR002132">
    <property type="entry name" value="Ribosomal_uL5"/>
</dbReference>
<comment type="similarity">
    <text evidence="1">Belongs to the universal ribosomal protein uL5 family.</text>
</comment>
<evidence type="ECO:0000313" key="5">
    <source>
        <dbReference type="Proteomes" id="UP000675881"/>
    </source>
</evidence>
<organism evidence="4 5">
    <name type="scientific">Lepeophtheirus salmonis</name>
    <name type="common">Salmon louse</name>
    <name type="synonym">Caligus salmonis</name>
    <dbReference type="NCBI Taxonomy" id="72036"/>
    <lineage>
        <taxon>Eukaryota</taxon>
        <taxon>Metazoa</taxon>
        <taxon>Ecdysozoa</taxon>
        <taxon>Arthropoda</taxon>
        <taxon>Crustacea</taxon>
        <taxon>Multicrustacea</taxon>
        <taxon>Hexanauplia</taxon>
        <taxon>Copepoda</taxon>
        <taxon>Siphonostomatoida</taxon>
        <taxon>Caligidae</taxon>
        <taxon>Lepeophtheirus</taxon>
    </lineage>
</organism>
<dbReference type="EMBL" id="HG994584">
    <property type="protein sequence ID" value="CAF2935679.1"/>
    <property type="molecule type" value="Genomic_DNA"/>
</dbReference>
<evidence type="ECO:0000256" key="1">
    <source>
        <dbReference type="ARBA" id="ARBA00008553"/>
    </source>
</evidence>
<dbReference type="GO" id="GO:0006412">
    <property type="term" value="P:translation"/>
    <property type="evidence" value="ECO:0007669"/>
    <property type="project" value="InterPro"/>
</dbReference>
<dbReference type="InterPro" id="IPR022803">
    <property type="entry name" value="Ribosomal_uL5_dom_sf"/>
</dbReference>
<dbReference type="PANTHER" id="PTHR11994">
    <property type="entry name" value="60S RIBOSOMAL PROTEIN L11-RELATED"/>
    <property type="match status" value="1"/>
</dbReference>
<reference evidence="4" key="1">
    <citation type="submission" date="2021-02" db="EMBL/GenBank/DDBJ databases">
        <authorList>
            <person name="Bekaert M."/>
        </authorList>
    </citation>
    <scope>NUCLEOTIDE SEQUENCE</scope>
    <source>
        <strain evidence="4">IoA-00</strain>
    </source>
</reference>
<name>A0A7R8H959_LEPSM</name>
<dbReference type="SUPFAM" id="SSF55282">
    <property type="entry name" value="RL5-like"/>
    <property type="match status" value="1"/>
</dbReference>
<accession>A0A7R8H959</accession>
<protein>
    <submittedName>
        <fullName evidence="4">RP-L11e</fullName>
    </submittedName>
</protein>
<dbReference type="Gene3D" id="3.30.1440.10">
    <property type="match status" value="1"/>
</dbReference>
<gene>
    <name evidence="4" type="ORF">LSAA_9577</name>
</gene>
<sequence>MLHFSRDHHRIALNRKMSSKDKNPMHNEKIPKLCLNIWGRYIVRSLGIRLDERKITVDEAKAKEILKNGLKVWEYVLKRDNFSKNGNFGFVIMRTHRLVIMYDPSIGNHGIDFYIILGRTSMNVSRPDVSTKSRSSAPTEINLGSNQYPQRLRNTTMREMKISGARGLCKHSGTASADTRRANAVSQYERDRIKHTYGFQYKYGKSVDAADTAKMAVYVRMVFEVASTGEEF</sequence>
<evidence type="ECO:0000256" key="3">
    <source>
        <dbReference type="ARBA" id="ARBA00023274"/>
    </source>
</evidence>
<keyword evidence="2" id="KW-0689">Ribosomal protein</keyword>
<keyword evidence="5" id="KW-1185">Reference proteome</keyword>
<dbReference type="AlphaFoldDB" id="A0A7R8H959"/>
<dbReference type="OrthoDB" id="1734943at2759"/>
<proteinExistence type="inferred from homology"/>
<dbReference type="GO" id="GO:0005840">
    <property type="term" value="C:ribosome"/>
    <property type="evidence" value="ECO:0007669"/>
    <property type="project" value="UniProtKB-KW"/>
</dbReference>
<keyword evidence="3" id="KW-0687">Ribonucleoprotein</keyword>
<dbReference type="Proteomes" id="UP000675881">
    <property type="component" value="Chromosome 5"/>
</dbReference>
<evidence type="ECO:0000313" key="4">
    <source>
        <dbReference type="EMBL" id="CAF2935679.1"/>
    </source>
</evidence>
<evidence type="ECO:0000256" key="2">
    <source>
        <dbReference type="ARBA" id="ARBA00022980"/>
    </source>
</evidence>
<dbReference type="GO" id="GO:1990904">
    <property type="term" value="C:ribonucleoprotein complex"/>
    <property type="evidence" value="ECO:0007669"/>
    <property type="project" value="UniProtKB-KW"/>
</dbReference>